<dbReference type="Proteomes" id="UP001160009">
    <property type="component" value="Segment"/>
</dbReference>
<organism evidence="1 2">
    <name type="scientific">Bacteriophage sp</name>
    <dbReference type="NCBI Taxonomy" id="38018"/>
    <lineage>
        <taxon>Viruses</taxon>
    </lineage>
</organism>
<proteinExistence type="predicted"/>
<evidence type="ECO:0008006" key="3">
    <source>
        <dbReference type="Google" id="ProtNLM"/>
    </source>
</evidence>
<dbReference type="EMBL" id="OP072506">
    <property type="protein sequence ID" value="UVX36115.1"/>
    <property type="molecule type" value="Genomic_DNA"/>
</dbReference>
<keyword evidence="2" id="KW-1185">Reference proteome</keyword>
<reference evidence="1 2" key="1">
    <citation type="submission" date="2022-07" db="EMBL/GenBank/DDBJ databases">
        <authorList>
            <person name="Nishijima S."/>
        </authorList>
    </citation>
    <scope>NUCLEOTIDE SEQUENCE [LARGE SCALE GENOMIC DNA]</scope>
    <source>
        <strain evidence="1">3055_109949</strain>
    </source>
</reference>
<name>A0ABY5TTR1_9VIRU</name>
<dbReference type="InterPro" id="IPR021739">
    <property type="entry name" value="SaV-like"/>
</dbReference>
<accession>A0ABY5TTR1</accession>
<evidence type="ECO:0000313" key="2">
    <source>
        <dbReference type="Proteomes" id="UP001160009"/>
    </source>
</evidence>
<protein>
    <recommendedName>
        <fullName evidence="3">DUF3310 domain-containing protein</fullName>
    </recommendedName>
</protein>
<evidence type="ECO:0000313" key="1">
    <source>
        <dbReference type="EMBL" id="UVX36115.1"/>
    </source>
</evidence>
<dbReference type="Pfam" id="PF11753">
    <property type="entry name" value="DUF3310"/>
    <property type="match status" value="1"/>
</dbReference>
<sequence>MTDNVNHPTHYTARDIGYECIVLTKYQYFCTGNVIKYLWRYKDKGNPTEDLEKARWYARKAVARHEQTYTTSTCGIILHKLVQATTGPERIAWHGIRTSDWHTVIKTLDRMIEETNE</sequence>